<dbReference type="Proteomes" id="UP000523007">
    <property type="component" value="Unassembled WGS sequence"/>
</dbReference>
<feature type="compositionally biased region" description="Basic and acidic residues" evidence="1">
    <location>
        <begin position="69"/>
        <end position="78"/>
    </location>
</feature>
<reference evidence="3 4" key="1">
    <citation type="submission" date="2020-08" db="EMBL/GenBank/DDBJ databases">
        <title>Sequencing the genomes of 1000 actinobacteria strains.</title>
        <authorList>
            <person name="Klenk H.-P."/>
        </authorList>
    </citation>
    <scope>NUCLEOTIDE SEQUENCE [LARGE SCALE GENOMIC DNA]</scope>
    <source>
        <strain evidence="3 4">DSM 102030</strain>
    </source>
</reference>
<feature type="region of interest" description="Disordered" evidence="1">
    <location>
        <begin position="1"/>
        <end position="20"/>
    </location>
</feature>
<dbReference type="AlphaFoldDB" id="A0A7W7RDJ7"/>
<evidence type="ECO:0000313" key="3">
    <source>
        <dbReference type="EMBL" id="MBB4930019.1"/>
    </source>
</evidence>
<dbReference type="EMBL" id="JACHJT010000001">
    <property type="protein sequence ID" value="MBB4930019.1"/>
    <property type="molecule type" value="Genomic_DNA"/>
</dbReference>
<evidence type="ECO:0000256" key="2">
    <source>
        <dbReference type="SAM" id="Phobius"/>
    </source>
</evidence>
<name>A0A7W7RDJ7_9ACTN</name>
<evidence type="ECO:0008006" key="5">
    <source>
        <dbReference type="Google" id="ProtNLM"/>
    </source>
</evidence>
<gene>
    <name evidence="3" type="ORF">F4561_000839</name>
</gene>
<keyword evidence="2" id="KW-0472">Membrane</keyword>
<keyword evidence="2" id="KW-1133">Transmembrane helix</keyword>
<feature type="transmembrane region" description="Helical" evidence="2">
    <location>
        <begin position="26"/>
        <end position="53"/>
    </location>
</feature>
<keyword evidence="2" id="KW-0812">Transmembrane</keyword>
<evidence type="ECO:0000256" key="1">
    <source>
        <dbReference type="SAM" id="MobiDB-lite"/>
    </source>
</evidence>
<keyword evidence="4" id="KW-1185">Reference proteome</keyword>
<dbReference type="GO" id="GO:0005737">
    <property type="term" value="C:cytoplasm"/>
    <property type="evidence" value="ECO:0007669"/>
    <property type="project" value="TreeGrafter"/>
</dbReference>
<dbReference type="PANTHER" id="PTHR34179:SF1">
    <property type="entry name" value="TUMOR PROTEIN P53-INDUCIBLE PROTEIN 13"/>
    <property type="match status" value="1"/>
</dbReference>
<accession>A0A7W7RDJ7</accession>
<comment type="caution">
    <text evidence="3">The sequence shown here is derived from an EMBL/GenBank/DDBJ whole genome shotgun (WGS) entry which is preliminary data.</text>
</comment>
<sequence length="225" mass="23922">MNVETSGQPGGWGPHQAPPRRRSNTALVVTLISVGVVLVLGLVAAGVIMFFVLNGSDDAAERGGPGGVTHDDAAEHGGPEGVTHIEGVQYFEVEATHTEDPVDYAQTPPAGGEHHPQWLNCGVYTDPVPAEHAVHAQEHGAVWITYQPDLPPDEVERLTSLHRNGSYLVISPYPDLPEPVVLSAWSSQLAVDSAEDDRITDFLEVYEQAEFAPEPGAPCSGGVDP</sequence>
<organism evidence="3 4">
    <name type="scientific">Lipingzhangella halophila</name>
    <dbReference type="NCBI Taxonomy" id="1783352"/>
    <lineage>
        <taxon>Bacteria</taxon>
        <taxon>Bacillati</taxon>
        <taxon>Actinomycetota</taxon>
        <taxon>Actinomycetes</taxon>
        <taxon>Streptosporangiales</taxon>
        <taxon>Nocardiopsidaceae</taxon>
        <taxon>Lipingzhangella</taxon>
    </lineage>
</organism>
<proteinExistence type="predicted"/>
<dbReference type="Pfam" id="PF11303">
    <property type="entry name" value="DUF3105"/>
    <property type="match status" value="1"/>
</dbReference>
<dbReference type="RefSeq" id="WP_246437132.1">
    <property type="nucleotide sequence ID" value="NZ_JACHJT010000001.1"/>
</dbReference>
<dbReference type="PANTHER" id="PTHR34179">
    <property type="entry name" value="TUMOR PROTEIN P53-INDUCIBLE PROTEIN 13"/>
    <property type="match status" value="1"/>
</dbReference>
<protein>
    <recommendedName>
        <fullName evidence="5">DUF3105 domain-containing protein</fullName>
    </recommendedName>
</protein>
<dbReference type="InterPro" id="IPR021454">
    <property type="entry name" value="DUF3105"/>
</dbReference>
<feature type="region of interest" description="Disordered" evidence="1">
    <location>
        <begin position="62"/>
        <end position="81"/>
    </location>
</feature>
<evidence type="ECO:0000313" key="4">
    <source>
        <dbReference type="Proteomes" id="UP000523007"/>
    </source>
</evidence>